<dbReference type="PANTHER" id="PTHR42732:SF1">
    <property type="entry name" value="BETA-MANNOSIDASE"/>
    <property type="match status" value="1"/>
</dbReference>
<accession>A0A7V1PV42</accession>
<feature type="domain" description="Glycoside hydrolase family 2 catalytic" evidence="4">
    <location>
        <begin position="277"/>
        <end position="397"/>
    </location>
</feature>
<keyword evidence="2" id="KW-1133">Transmembrane helix</keyword>
<feature type="transmembrane region" description="Helical" evidence="2">
    <location>
        <begin position="563"/>
        <end position="579"/>
    </location>
</feature>
<evidence type="ECO:0000259" key="4">
    <source>
        <dbReference type="Pfam" id="PF02836"/>
    </source>
</evidence>
<feature type="transmembrane region" description="Helical" evidence="2">
    <location>
        <begin position="706"/>
        <end position="728"/>
    </location>
</feature>
<feature type="transmembrane region" description="Helical" evidence="2">
    <location>
        <begin position="734"/>
        <end position="751"/>
    </location>
</feature>
<feature type="transmembrane region" description="Helical" evidence="2">
    <location>
        <begin position="611"/>
        <end position="636"/>
    </location>
</feature>
<gene>
    <name evidence="5" type="ORF">ENJ10_09910</name>
</gene>
<dbReference type="GO" id="GO:0005975">
    <property type="term" value="P:carbohydrate metabolic process"/>
    <property type="evidence" value="ECO:0007669"/>
    <property type="project" value="InterPro"/>
</dbReference>
<dbReference type="Pfam" id="PF00703">
    <property type="entry name" value="Glyco_hydro_2"/>
    <property type="match status" value="1"/>
</dbReference>
<name>A0A7V1PV42_CALAY</name>
<organism evidence="5">
    <name type="scientific">Caldithrix abyssi</name>
    <dbReference type="NCBI Taxonomy" id="187145"/>
    <lineage>
        <taxon>Bacteria</taxon>
        <taxon>Pseudomonadati</taxon>
        <taxon>Calditrichota</taxon>
        <taxon>Calditrichia</taxon>
        <taxon>Calditrichales</taxon>
        <taxon>Calditrichaceae</taxon>
        <taxon>Caldithrix</taxon>
    </lineage>
</organism>
<dbReference type="InterPro" id="IPR036156">
    <property type="entry name" value="Beta-gal/glucu_dom_sf"/>
</dbReference>
<feature type="transmembrane region" description="Helical" evidence="2">
    <location>
        <begin position="763"/>
        <end position="787"/>
    </location>
</feature>
<feature type="transmembrane region" description="Helical" evidence="2">
    <location>
        <begin position="667"/>
        <end position="694"/>
    </location>
</feature>
<dbReference type="EMBL" id="DRLD01000273">
    <property type="protein sequence ID" value="HED10992.1"/>
    <property type="molecule type" value="Genomic_DNA"/>
</dbReference>
<dbReference type="PANTHER" id="PTHR42732">
    <property type="entry name" value="BETA-GALACTOSIDASE"/>
    <property type="match status" value="1"/>
</dbReference>
<dbReference type="Gene3D" id="2.60.40.10">
    <property type="entry name" value="Immunoglobulins"/>
    <property type="match status" value="1"/>
</dbReference>
<evidence type="ECO:0000259" key="3">
    <source>
        <dbReference type="Pfam" id="PF00703"/>
    </source>
</evidence>
<evidence type="ECO:0000256" key="1">
    <source>
        <dbReference type="ARBA" id="ARBA00007401"/>
    </source>
</evidence>
<keyword evidence="2" id="KW-0812">Transmembrane</keyword>
<evidence type="ECO:0008006" key="6">
    <source>
        <dbReference type="Google" id="ProtNLM"/>
    </source>
</evidence>
<dbReference type="GO" id="GO:0004553">
    <property type="term" value="F:hydrolase activity, hydrolyzing O-glycosyl compounds"/>
    <property type="evidence" value="ECO:0007669"/>
    <property type="project" value="InterPro"/>
</dbReference>
<evidence type="ECO:0000256" key="2">
    <source>
        <dbReference type="SAM" id="Phobius"/>
    </source>
</evidence>
<dbReference type="InterPro" id="IPR051913">
    <property type="entry name" value="GH2_Domain-Containing"/>
</dbReference>
<dbReference type="AlphaFoldDB" id="A0A7V1PV42"/>
<sequence>MKTVYFLLILLSCTVYGRGELFPFTADTARIADSTHIRLDRLSNWQGDKQIPGARPPFAALGYDTLRFSATFKLKARQTDNYIFYTGGFPGSAAIFINGRRIVKTRMPWIPVEKPIDSGILKTGSNTVTLVLTSRSEIFPVFTHLYTSPPFIAFFQPFGIKRRPAPLIDRFSYTVTEIKKKARIVFSYTIENKLKKKAGYAVEETVTDDKGTLLYRRRKNLQAGTGKYRMELKLDTSRMWTAANPRFVTVTLGIKRYQQLIEKRSYRTGIRYARFLNGRFFVNGRRERISGLNFYFNPREMSGKSITAYYRKQLTTLKQAGFNAVRFPGYMPPETVLNTADTLGLMIFAELPLRRYSPHVLQNEQLLNATRSAIQSVLTMLGRHPSLFALGMGNEMETQNPVIQRFYIISSEVEQRPAPLLTYLSPAGAVKSAGLPVDFYMYLKYALQDTVRLQPRLIAFLPGNVGQTIIRNRDEMPEDFIIRKTAWLKSWLAEHGQLSGNGYFIDAYNDQPVRFALSRPSAEQPFGLNAAGLFPDGRPVFKALSPDTGQALLTPASKKPDNFFALVLFFWTLVFLFFYRRYPRFRDNFSRALRHSYGFYVDMRERRIIPVFNTLMIGLNTVMVLSVLLASTVYYYSGNHFFREMLAILFPDKELYYLLLSYSSHPWLILLIFMPLIFIHPLITGIFIKVYALLRRRYVRFRQTIAIGMWAGAPFAFFMPLSLVSYHIHYYQQYTGLLWLIALFFILWTHYRLINGIRVLMVVPFGVVFLILFLSYIIPLVIFFAFFNPQPLWFEQLQSLINSRMLF</sequence>
<keyword evidence="2" id="KW-0472">Membrane</keyword>
<dbReference type="InterPro" id="IPR006103">
    <property type="entry name" value="Glyco_hydro_2_cat"/>
</dbReference>
<feature type="domain" description="Glycoside hydrolase family 2 immunoglobulin-like beta-sandwich" evidence="3">
    <location>
        <begin position="172"/>
        <end position="271"/>
    </location>
</feature>
<reference evidence="5" key="1">
    <citation type="journal article" date="2020" name="mSystems">
        <title>Genome- and Community-Level Interaction Insights into Carbon Utilization and Element Cycling Functions of Hydrothermarchaeota in Hydrothermal Sediment.</title>
        <authorList>
            <person name="Zhou Z."/>
            <person name="Liu Y."/>
            <person name="Xu W."/>
            <person name="Pan J."/>
            <person name="Luo Z.H."/>
            <person name="Li M."/>
        </authorList>
    </citation>
    <scope>NUCLEOTIDE SEQUENCE [LARGE SCALE GENOMIC DNA]</scope>
    <source>
        <strain evidence="5">HyVt-456</strain>
    </source>
</reference>
<comment type="caution">
    <text evidence="5">The sequence shown here is derived from an EMBL/GenBank/DDBJ whole genome shotgun (WGS) entry which is preliminary data.</text>
</comment>
<dbReference type="SUPFAM" id="SSF51445">
    <property type="entry name" value="(Trans)glycosidases"/>
    <property type="match status" value="1"/>
</dbReference>
<dbReference type="Gene3D" id="3.20.20.80">
    <property type="entry name" value="Glycosidases"/>
    <property type="match status" value="1"/>
</dbReference>
<dbReference type="Pfam" id="PF02836">
    <property type="entry name" value="Glyco_hydro_2_C"/>
    <property type="match status" value="1"/>
</dbReference>
<comment type="similarity">
    <text evidence="1">Belongs to the glycosyl hydrolase 2 family.</text>
</comment>
<dbReference type="InterPro" id="IPR013783">
    <property type="entry name" value="Ig-like_fold"/>
</dbReference>
<dbReference type="SUPFAM" id="SSF49303">
    <property type="entry name" value="beta-Galactosidase/glucuronidase domain"/>
    <property type="match status" value="1"/>
</dbReference>
<dbReference type="InterPro" id="IPR017853">
    <property type="entry name" value="GH"/>
</dbReference>
<dbReference type="Proteomes" id="UP000886005">
    <property type="component" value="Unassembled WGS sequence"/>
</dbReference>
<protein>
    <recommendedName>
        <fullName evidence="6">Beta-galactosidase</fullName>
    </recommendedName>
</protein>
<proteinExistence type="inferred from homology"/>
<dbReference type="InterPro" id="IPR006102">
    <property type="entry name" value="Ig-like_GH2"/>
</dbReference>
<evidence type="ECO:0000313" key="5">
    <source>
        <dbReference type="EMBL" id="HED10992.1"/>
    </source>
</evidence>